<dbReference type="PANTHER" id="PTHR31321:SF127">
    <property type="entry name" value="PECTINESTERASE"/>
    <property type="match status" value="1"/>
</dbReference>
<proteinExistence type="inferred from homology"/>
<dbReference type="InterPro" id="IPR033131">
    <property type="entry name" value="Pectinesterase_Asp_AS"/>
</dbReference>
<comment type="function">
    <text evidence="8">Involved in maceration and soft-rotting of plant tissue.</text>
</comment>
<dbReference type="Pfam" id="PF01095">
    <property type="entry name" value="Pectinesterase"/>
    <property type="match status" value="1"/>
</dbReference>
<dbReference type="EC" id="3.1.1.11" evidence="3 8"/>
<dbReference type="STRING" id="686832.A0A0C2YJE1"/>
<keyword evidence="8" id="KW-0961">Cell wall biogenesis/degradation</keyword>
<evidence type="ECO:0000256" key="6">
    <source>
        <dbReference type="ARBA" id="ARBA00047928"/>
    </source>
</evidence>
<evidence type="ECO:0000259" key="9">
    <source>
        <dbReference type="Pfam" id="PF01095"/>
    </source>
</evidence>
<keyword evidence="11" id="KW-1185">Reference proteome</keyword>
<gene>
    <name evidence="10" type="ORF">M413DRAFT_408303</name>
</gene>
<feature type="chain" id="PRO_5005110990" description="Pectinesterase" evidence="8">
    <location>
        <begin position="23"/>
        <end position="336"/>
    </location>
</feature>
<dbReference type="OrthoDB" id="2019149at2759"/>
<comment type="similarity">
    <text evidence="2">Belongs to the pectinesterase family.</text>
</comment>
<sequence length="336" mass="36077">MAGFSSSLAYLFFISLFGLVIAASRTVPPPDAIVVRLGTTTYGEFNTVSDAVNSLPQDNSASSIFIYPGEYNEQVYINRTGPLTIYGYTNDTTTYTSNQVTIQACISAPMAGSNDASGTLRVHKNDFKLYNVNVKNTFGVGAQAIAVSQYGSRVGFYACGFYGHQDTVYAQQGTQVYLEGYIEGATDFIFGQFGQAYFGGNTLAVNGPGWVTASGRQSDDNGSFVFNENTIVLAPSALDRTAGNVYLGRPWRGTVIFKNTVVTVPLNPAVWSIWHTGQENTDHVFMVDYNTTGSGINGTSPATFATALNEIQAASYSISSAVGSDYASWVDPSYFV</sequence>
<dbReference type="PROSITE" id="PS00503">
    <property type="entry name" value="PECTINESTERASE_2"/>
    <property type="match status" value="1"/>
</dbReference>
<feature type="signal peptide" evidence="8">
    <location>
        <begin position="1"/>
        <end position="22"/>
    </location>
</feature>
<reference evidence="11" key="2">
    <citation type="submission" date="2015-01" db="EMBL/GenBank/DDBJ databases">
        <title>Evolutionary Origins and Diversification of the Mycorrhizal Mutualists.</title>
        <authorList>
            <consortium name="DOE Joint Genome Institute"/>
            <consortium name="Mycorrhizal Genomics Consortium"/>
            <person name="Kohler A."/>
            <person name="Kuo A."/>
            <person name="Nagy L.G."/>
            <person name="Floudas D."/>
            <person name="Copeland A."/>
            <person name="Barry K.W."/>
            <person name="Cichocki N."/>
            <person name="Veneault-Fourrey C."/>
            <person name="LaButti K."/>
            <person name="Lindquist E.A."/>
            <person name="Lipzen A."/>
            <person name="Lundell T."/>
            <person name="Morin E."/>
            <person name="Murat C."/>
            <person name="Riley R."/>
            <person name="Ohm R."/>
            <person name="Sun H."/>
            <person name="Tunlid A."/>
            <person name="Henrissat B."/>
            <person name="Grigoriev I.V."/>
            <person name="Hibbett D.S."/>
            <person name="Martin F."/>
        </authorList>
    </citation>
    <scope>NUCLEOTIDE SEQUENCE [LARGE SCALE GENOMIC DNA]</scope>
    <source>
        <strain evidence="11">h7</strain>
    </source>
</reference>
<protein>
    <recommendedName>
        <fullName evidence="3 8">Pectinesterase</fullName>
        <ecNumber evidence="3 8">3.1.1.11</ecNumber>
    </recommendedName>
</protein>
<keyword evidence="5 8" id="KW-0063">Aspartyl esterase</keyword>
<evidence type="ECO:0000256" key="3">
    <source>
        <dbReference type="ARBA" id="ARBA00013229"/>
    </source>
</evidence>
<dbReference type="GO" id="GO:0030599">
    <property type="term" value="F:pectinesterase activity"/>
    <property type="evidence" value="ECO:0007669"/>
    <property type="project" value="UniProtKB-UniRule"/>
</dbReference>
<dbReference type="EMBL" id="KN831768">
    <property type="protein sequence ID" value="KIM49893.1"/>
    <property type="molecule type" value="Genomic_DNA"/>
</dbReference>
<feature type="domain" description="Pectinesterase catalytic" evidence="9">
    <location>
        <begin position="41"/>
        <end position="316"/>
    </location>
</feature>
<dbReference type="HOGENOM" id="CLU_012243_1_0_1"/>
<dbReference type="InterPro" id="IPR012334">
    <property type="entry name" value="Pectin_lyas_fold"/>
</dbReference>
<dbReference type="PANTHER" id="PTHR31321">
    <property type="entry name" value="ACYL-COA THIOESTER HYDROLASE YBHC-RELATED"/>
    <property type="match status" value="1"/>
</dbReference>
<evidence type="ECO:0000256" key="7">
    <source>
        <dbReference type="PROSITE-ProRule" id="PRU10040"/>
    </source>
</evidence>
<dbReference type="InterPro" id="IPR011050">
    <property type="entry name" value="Pectin_lyase_fold/virulence"/>
</dbReference>
<evidence type="ECO:0000256" key="5">
    <source>
        <dbReference type="ARBA" id="ARBA00023085"/>
    </source>
</evidence>
<dbReference type="GO" id="GO:0042545">
    <property type="term" value="P:cell wall modification"/>
    <property type="evidence" value="ECO:0007669"/>
    <property type="project" value="UniProtKB-UniRule"/>
</dbReference>
<comment type="catalytic activity">
    <reaction evidence="6 8">
        <text>[(1-&gt;4)-alpha-D-galacturonosyl methyl ester](n) + n H2O = [(1-&gt;4)-alpha-D-galacturonosyl](n) + n methanol + n H(+)</text>
        <dbReference type="Rhea" id="RHEA:22380"/>
        <dbReference type="Rhea" id="RHEA-COMP:14570"/>
        <dbReference type="Rhea" id="RHEA-COMP:14573"/>
        <dbReference type="ChEBI" id="CHEBI:15377"/>
        <dbReference type="ChEBI" id="CHEBI:15378"/>
        <dbReference type="ChEBI" id="CHEBI:17790"/>
        <dbReference type="ChEBI" id="CHEBI:140522"/>
        <dbReference type="ChEBI" id="CHEBI:140523"/>
        <dbReference type="EC" id="3.1.1.11"/>
    </reaction>
</comment>
<reference evidence="10 11" key="1">
    <citation type="submission" date="2014-04" db="EMBL/GenBank/DDBJ databases">
        <authorList>
            <consortium name="DOE Joint Genome Institute"/>
            <person name="Kuo A."/>
            <person name="Gay G."/>
            <person name="Dore J."/>
            <person name="Kohler A."/>
            <person name="Nagy L.G."/>
            <person name="Floudas D."/>
            <person name="Copeland A."/>
            <person name="Barry K.W."/>
            <person name="Cichocki N."/>
            <person name="Veneault-Fourrey C."/>
            <person name="LaButti K."/>
            <person name="Lindquist E.A."/>
            <person name="Lipzen A."/>
            <person name="Lundell T."/>
            <person name="Morin E."/>
            <person name="Murat C."/>
            <person name="Sun H."/>
            <person name="Tunlid A."/>
            <person name="Henrissat B."/>
            <person name="Grigoriev I.V."/>
            <person name="Hibbett D.S."/>
            <person name="Martin F."/>
            <person name="Nordberg H.P."/>
            <person name="Cantor M.N."/>
            <person name="Hua S.X."/>
        </authorList>
    </citation>
    <scope>NUCLEOTIDE SEQUENCE [LARGE SCALE GENOMIC DNA]</scope>
    <source>
        <strain evidence="11">h7</strain>
    </source>
</reference>
<comment type="subcellular location">
    <subcellularLocation>
        <location evidence="8">Secreted</location>
    </subcellularLocation>
</comment>
<evidence type="ECO:0000256" key="4">
    <source>
        <dbReference type="ARBA" id="ARBA00022801"/>
    </source>
</evidence>
<organism evidence="10 11">
    <name type="scientific">Hebeloma cylindrosporum</name>
    <dbReference type="NCBI Taxonomy" id="76867"/>
    <lineage>
        <taxon>Eukaryota</taxon>
        <taxon>Fungi</taxon>
        <taxon>Dikarya</taxon>
        <taxon>Basidiomycota</taxon>
        <taxon>Agaricomycotina</taxon>
        <taxon>Agaricomycetes</taxon>
        <taxon>Agaricomycetidae</taxon>
        <taxon>Agaricales</taxon>
        <taxon>Agaricineae</taxon>
        <taxon>Hymenogastraceae</taxon>
        <taxon>Hebeloma</taxon>
    </lineage>
</organism>
<dbReference type="GO" id="GO:0005576">
    <property type="term" value="C:extracellular region"/>
    <property type="evidence" value="ECO:0007669"/>
    <property type="project" value="UniProtKB-SubCell"/>
</dbReference>
<name>A0A0C2YJE1_HEBCY</name>
<evidence type="ECO:0000256" key="1">
    <source>
        <dbReference type="ARBA" id="ARBA00005184"/>
    </source>
</evidence>
<dbReference type="UniPathway" id="UPA00545">
    <property type="reaction ID" value="UER00823"/>
</dbReference>
<evidence type="ECO:0000256" key="8">
    <source>
        <dbReference type="RuleBase" id="RU000589"/>
    </source>
</evidence>
<dbReference type="InterPro" id="IPR000070">
    <property type="entry name" value="Pectinesterase_cat"/>
</dbReference>
<evidence type="ECO:0000256" key="2">
    <source>
        <dbReference type="ARBA" id="ARBA00008891"/>
    </source>
</evidence>
<dbReference type="Gene3D" id="2.160.20.10">
    <property type="entry name" value="Single-stranded right-handed beta-helix, Pectin lyase-like"/>
    <property type="match status" value="1"/>
</dbReference>
<keyword evidence="8" id="KW-0964">Secreted</keyword>
<dbReference type="AlphaFoldDB" id="A0A0C2YJE1"/>
<evidence type="ECO:0000313" key="11">
    <source>
        <dbReference type="Proteomes" id="UP000053424"/>
    </source>
</evidence>
<evidence type="ECO:0000313" key="10">
    <source>
        <dbReference type="EMBL" id="KIM49893.1"/>
    </source>
</evidence>
<accession>A0A0C2YJE1</accession>
<feature type="active site" evidence="7">
    <location>
        <position position="187"/>
    </location>
</feature>
<dbReference type="Proteomes" id="UP000053424">
    <property type="component" value="Unassembled WGS sequence"/>
</dbReference>
<dbReference type="GO" id="GO:0045490">
    <property type="term" value="P:pectin catabolic process"/>
    <property type="evidence" value="ECO:0007669"/>
    <property type="project" value="UniProtKB-UniRule"/>
</dbReference>
<comment type="pathway">
    <text evidence="1 8">Glycan metabolism; pectin degradation; 2-dehydro-3-deoxy-D-gluconate from pectin: step 1/5.</text>
</comment>
<keyword evidence="4 8" id="KW-0378">Hydrolase</keyword>
<keyword evidence="8" id="KW-0732">Signal</keyword>
<dbReference type="SUPFAM" id="SSF51126">
    <property type="entry name" value="Pectin lyase-like"/>
    <property type="match status" value="1"/>
</dbReference>